<dbReference type="GeneID" id="89509893"/>
<dbReference type="AlphaFoldDB" id="A0A1M6DYN4"/>
<accession>A0A1M6DYN4</accession>
<name>A0A1M6DYN4_BUTFI</name>
<dbReference type="Proteomes" id="UP000184278">
    <property type="component" value="Unassembled WGS sequence"/>
</dbReference>
<keyword evidence="2" id="KW-1185">Reference proteome</keyword>
<dbReference type="Pfam" id="PF18143">
    <property type="entry name" value="HAD_SAK_2"/>
    <property type="match status" value="1"/>
</dbReference>
<sequence length="167" mass="19014">MSNIIFLDVDGVLNSKFWDNDHQREISEGKYVDLSAVKLLGTLVDRTGAKIILHSGWRFWFDESMNPLKPAAEFFINAMANEDMIISGVTPDLTTEEIRKAKIFSLVKADEILTWLKENPSDNWVVLDDLDLNNPEIQSHQVKTDPEVGLTDQDVEKAITILTRRIN</sequence>
<evidence type="ECO:0000313" key="1">
    <source>
        <dbReference type="EMBL" id="SHI78240.1"/>
    </source>
</evidence>
<gene>
    <name evidence="1" type="ORF">SAMN02745229_03617</name>
</gene>
<organism evidence="1 2">
    <name type="scientific">Butyrivibrio fibrisolvens DSM 3071</name>
    <dbReference type="NCBI Taxonomy" id="1121131"/>
    <lineage>
        <taxon>Bacteria</taxon>
        <taxon>Bacillati</taxon>
        <taxon>Bacillota</taxon>
        <taxon>Clostridia</taxon>
        <taxon>Lachnospirales</taxon>
        <taxon>Lachnospiraceae</taxon>
        <taxon>Butyrivibrio</taxon>
    </lineage>
</organism>
<dbReference type="OrthoDB" id="5519656at2"/>
<dbReference type="EMBL" id="FQXK01000040">
    <property type="protein sequence ID" value="SHI78240.1"/>
    <property type="molecule type" value="Genomic_DNA"/>
</dbReference>
<dbReference type="RefSeq" id="WP_073389842.1">
    <property type="nucleotide sequence ID" value="NZ_FQXK01000040.1"/>
</dbReference>
<proteinExistence type="predicted"/>
<reference evidence="2" key="1">
    <citation type="submission" date="2016-11" db="EMBL/GenBank/DDBJ databases">
        <authorList>
            <person name="Varghese N."/>
            <person name="Submissions S."/>
        </authorList>
    </citation>
    <scope>NUCLEOTIDE SEQUENCE [LARGE SCALE GENOMIC DNA]</scope>
    <source>
        <strain evidence="2">DSM 3071</strain>
    </source>
</reference>
<protein>
    <submittedName>
        <fullName evidence="1">Uncharacterized protein</fullName>
    </submittedName>
</protein>
<evidence type="ECO:0000313" key="2">
    <source>
        <dbReference type="Proteomes" id="UP000184278"/>
    </source>
</evidence>